<name>A0ABP0TRG4_9BRYO</name>
<organism evidence="5 6">
    <name type="scientific">Sphagnum troendelagicum</name>
    <dbReference type="NCBI Taxonomy" id="128251"/>
    <lineage>
        <taxon>Eukaryota</taxon>
        <taxon>Viridiplantae</taxon>
        <taxon>Streptophyta</taxon>
        <taxon>Embryophyta</taxon>
        <taxon>Bryophyta</taxon>
        <taxon>Sphagnophytina</taxon>
        <taxon>Sphagnopsida</taxon>
        <taxon>Sphagnales</taxon>
        <taxon>Sphagnaceae</taxon>
        <taxon>Sphagnum</taxon>
    </lineage>
</organism>
<keyword evidence="6" id="KW-1185">Reference proteome</keyword>
<dbReference type="PANTHER" id="PTHR31060">
    <property type="entry name" value="OSJNBA0011J08.25 PROTEIN-RELATED"/>
    <property type="match status" value="1"/>
</dbReference>
<evidence type="ECO:0000256" key="3">
    <source>
        <dbReference type="ARBA" id="ARBA00022786"/>
    </source>
</evidence>
<dbReference type="Gene3D" id="3.30.710.10">
    <property type="entry name" value="Potassium Channel Kv1.1, Chain A"/>
    <property type="match status" value="1"/>
</dbReference>
<gene>
    <name evidence="5" type="ORF">CSSPTR1EN2_LOCUS6775</name>
</gene>
<dbReference type="InterPro" id="IPR038920">
    <property type="entry name" value="At3g05675-like"/>
</dbReference>
<feature type="domain" description="At3g05675-like ankyrin-like" evidence="4">
    <location>
        <begin position="264"/>
        <end position="417"/>
    </location>
</feature>
<keyword evidence="3" id="KW-0833">Ubl conjugation pathway</keyword>
<dbReference type="EMBL" id="OZ019906">
    <property type="protein sequence ID" value="CAK9203215.1"/>
    <property type="molecule type" value="Genomic_DNA"/>
</dbReference>
<reference evidence="5" key="1">
    <citation type="submission" date="2024-02" db="EMBL/GenBank/DDBJ databases">
        <authorList>
            <consortium name="ELIXIR-Norway"/>
            <consortium name="Elixir Norway"/>
        </authorList>
    </citation>
    <scope>NUCLEOTIDE SEQUENCE</scope>
</reference>
<sequence>MPRPLVNKTMAMQEQAAVLRAPRYGDDQSADLLLYLRPLEGPALPPLLLHSRALRKSEFFEARLSERWASASSSSSESGQCSKPLEITLDKCVDTGAYVRCIQLLYADCVKHTTFSDVQDALRILQVAAELLFHDCVGACMRYLESVPWSAENERAIRSCVAALHLQVSPDLAARLCSPASLLDCKPADVMQDVLGELLTLVTNGAPSKARDITERVLLANVQESSSPAFAAVNEVALFKQLQSNLEQLKIQLRKFANSLSWNSHQVTVACSVVCWLLDELFALQIADAAVKMFSEEQELAQVMVSRIYQNPFTETLFQILVRLLQALQKGEVVSPRQVRLGLVTTWLPVIAKLGNDGAYNFGKDSELQKNLEDGLGAVVETLPIVDQEMIFKIWIGACLKCRKVWPDLSKAFDAWCGKLRQAQEEADMGMVRALLRSEESFSLEEPISTPSVR</sequence>
<comment type="pathway">
    <text evidence="2">Protein modification; protein ubiquitination.</text>
</comment>
<evidence type="ECO:0000313" key="6">
    <source>
        <dbReference type="Proteomes" id="UP001497512"/>
    </source>
</evidence>
<evidence type="ECO:0000259" key="4">
    <source>
        <dbReference type="Pfam" id="PF25553"/>
    </source>
</evidence>
<accession>A0ABP0TRG4</accession>
<evidence type="ECO:0000256" key="2">
    <source>
        <dbReference type="ARBA" id="ARBA00004906"/>
    </source>
</evidence>
<dbReference type="Proteomes" id="UP001497512">
    <property type="component" value="Chromosome 14"/>
</dbReference>
<protein>
    <recommendedName>
        <fullName evidence="4">At3g05675-like ankyrin-like domain-containing protein</fullName>
    </recommendedName>
</protein>
<evidence type="ECO:0000313" key="5">
    <source>
        <dbReference type="EMBL" id="CAK9203215.1"/>
    </source>
</evidence>
<dbReference type="PANTHER" id="PTHR31060:SF37">
    <property type="entry name" value="BTB DOMAIN-CONTAINING PROTEIN"/>
    <property type="match status" value="1"/>
</dbReference>
<dbReference type="Pfam" id="PF25553">
    <property type="entry name" value="BTB-POZ_ANK-like"/>
    <property type="match status" value="1"/>
</dbReference>
<proteinExistence type="predicted"/>
<evidence type="ECO:0000256" key="1">
    <source>
        <dbReference type="ARBA" id="ARBA00002668"/>
    </source>
</evidence>
<dbReference type="InterPro" id="IPR011333">
    <property type="entry name" value="SKP1/BTB/POZ_sf"/>
</dbReference>
<dbReference type="InterPro" id="IPR058039">
    <property type="entry name" value="At3g05675-like_ankyrin"/>
</dbReference>
<comment type="function">
    <text evidence="1">May act as a substrate-specific adapter of an E3 ubiquitin-protein ligase complex (CUL3-RBX1-BTB) which mediates the ubiquitination and subsequent proteasomal degradation of target proteins.</text>
</comment>